<evidence type="ECO:0000313" key="6">
    <source>
        <dbReference type="Proteomes" id="UP000885680"/>
    </source>
</evidence>
<feature type="binding site" evidence="3">
    <location>
        <position position="72"/>
    </location>
    <ligand>
        <name>a divalent metal cation</name>
        <dbReference type="ChEBI" id="CHEBI:60240"/>
    </ligand>
</feature>
<dbReference type="GO" id="GO:0046872">
    <property type="term" value="F:metal ion binding"/>
    <property type="evidence" value="ECO:0007669"/>
    <property type="project" value="UniProtKB-KW"/>
</dbReference>
<keyword evidence="3" id="KW-0479">Metal-binding</keyword>
<evidence type="ECO:0000256" key="1">
    <source>
        <dbReference type="ARBA" id="ARBA00022801"/>
    </source>
</evidence>
<evidence type="ECO:0000256" key="2">
    <source>
        <dbReference type="PIRSR" id="PIRSR605511-1"/>
    </source>
</evidence>
<feature type="active site" description="Proton donor/acceptor" evidence="2">
    <location>
        <position position="271"/>
    </location>
</feature>
<keyword evidence="3" id="KW-0862">Zinc</keyword>
<evidence type="ECO:0000313" key="5">
    <source>
        <dbReference type="EMBL" id="HEU00412.1"/>
    </source>
</evidence>
<dbReference type="InterPro" id="IPR051262">
    <property type="entry name" value="SMP-30/CGR1_Lactonase"/>
</dbReference>
<dbReference type="Gene3D" id="2.120.10.30">
    <property type="entry name" value="TolB, C-terminal domain"/>
    <property type="match status" value="1"/>
</dbReference>
<accession>A0A9C9NEN7</accession>
<dbReference type="PANTHER" id="PTHR47572:SF4">
    <property type="entry name" value="LACTONASE DRP35"/>
    <property type="match status" value="1"/>
</dbReference>
<feature type="domain" description="SMP-30/Gluconolactonase/LRE-like region" evidence="4">
    <location>
        <begin position="70"/>
        <end position="332"/>
    </location>
</feature>
<evidence type="ECO:0000256" key="3">
    <source>
        <dbReference type="PIRSR" id="PIRSR605511-2"/>
    </source>
</evidence>
<dbReference type="InterPro" id="IPR013658">
    <property type="entry name" value="SGL"/>
</dbReference>
<dbReference type="InterPro" id="IPR006311">
    <property type="entry name" value="TAT_signal"/>
</dbReference>
<keyword evidence="1" id="KW-0378">Hydrolase</keyword>
<dbReference type="InterPro" id="IPR011042">
    <property type="entry name" value="6-blade_b-propeller_TolB-like"/>
</dbReference>
<feature type="non-terminal residue" evidence="5">
    <location>
        <position position="337"/>
    </location>
</feature>
<comment type="caution">
    <text evidence="5">The sequence shown here is derived from an EMBL/GenBank/DDBJ whole genome shotgun (WGS) entry which is preliminary data.</text>
</comment>
<name>A0A9C9NEN7_9HYPH</name>
<protein>
    <submittedName>
        <fullName evidence="5">SMP-30/gluconolactonase/LRE family protein</fullName>
    </submittedName>
</protein>
<feature type="binding site" evidence="3">
    <location>
        <position position="217"/>
    </location>
    <ligand>
        <name>a divalent metal cation</name>
        <dbReference type="ChEBI" id="CHEBI:60240"/>
    </ligand>
</feature>
<feature type="binding site" evidence="3">
    <location>
        <position position="159"/>
    </location>
    <ligand>
        <name>substrate</name>
    </ligand>
</feature>
<proteinExistence type="predicted"/>
<dbReference type="PROSITE" id="PS51318">
    <property type="entry name" value="TAT"/>
    <property type="match status" value="1"/>
</dbReference>
<dbReference type="SUPFAM" id="SSF63829">
    <property type="entry name" value="Calcium-dependent phosphotriesterase"/>
    <property type="match status" value="1"/>
</dbReference>
<dbReference type="GO" id="GO:0016787">
    <property type="term" value="F:hydrolase activity"/>
    <property type="evidence" value="ECO:0007669"/>
    <property type="project" value="UniProtKB-KW"/>
</dbReference>
<gene>
    <name evidence="5" type="ORF">ENH89_08660</name>
</gene>
<dbReference type="AlphaFoldDB" id="A0A9C9NEN7"/>
<dbReference type="Proteomes" id="UP000885680">
    <property type="component" value="Unassembled WGS sequence"/>
</dbReference>
<dbReference type="Pfam" id="PF08450">
    <property type="entry name" value="SGL"/>
    <property type="match status" value="1"/>
</dbReference>
<dbReference type="PANTHER" id="PTHR47572">
    <property type="entry name" value="LIPOPROTEIN-RELATED"/>
    <property type="match status" value="1"/>
</dbReference>
<reference evidence="5" key="1">
    <citation type="journal article" date="2020" name="mSystems">
        <title>Genome- and Community-Level Interaction Insights into Carbon Utilization and Element Cycling Functions of Hydrothermarchaeota in Hydrothermal Sediment.</title>
        <authorList>
            <person name="Zhou Z."/>
            <person name="Liu Y."/>
            <person name="Xu W."/>
            <person name="Pan J."/>
            <person name="Luo Z.H."/>
            <person name="Li M."/>
        </authorList>
    </citation>
    <scope>NUCLEOTIDE SEQUENCE</scope>
    <source>
        <strain evidence="5">HyVt-347</strain>
    </source>
</reference>
<comment type="cofactor">
    <cofactor evidence="3">
        <name>Zn(2+)</name>
        <dbReference type="ChEBI" id="CHEBI:29105"/>
    </cofactor>
    <text evidence="3">Binds 1 divalent metal cation per subunit.</text>
</comment>
<dbReference type="InterPro" id="IPR005511">
    <property type="entry name" value="SMP-30"/>
</dbReference>
<dbReference type="PRINTS" id="PR01790">
    <property type="entry name" value="SMP30FAMILY"/>
</dbReference>
<organism evidence="5 6">
    <name type="scientific">Aurantimonas coralicida</name>
    <dbReference type="NCBI Taxonomy" id="182270"/>
    <lineage>
        <taxon>Bacteria</taxon>
        <taxon>Pseudomonadati</taxon>
        <taxon>Pseudomonadota</taxon>
        <taxon>Alphaproteobacteria</taxon>
        <taxon>Hyphomicrobiales</taxon>
        <taxon>Aurantimonadaceae</taxon>
        <taxon>Aurantimonas</taxon>
    </lineage>
</organism>
<dbReference type="EMBL" id="DRGN01000123">
    <property type="protein sequence ID" value="HEU00412.1"/>
    <property type="molecule type" value="Genomic_DNA"/>
</dbReference>
<sequence>MNMDRRAFLSGSAALGAVLAMPGLAETQEISLPPQPSRYPDDAWVVLDPRFSRYMIGNTPLQRQWTGALWAEGPAWNGVGRYAVFSDIPNNRQMRWDAVTETVTPLRHVSNFSNGNTFDFEGRQISCEHSTARVVRYGREGSPTVLAETFEGKPLNAPNDAVVHPDDGGIIFTDPGYGSHWYYEGNVRELELPTSIYHIDATSGVLTKLTDEIFKPNGLCFSPDYRILYVADSAATHHPEPARIIAWDVEENGRKLTNRREFATLESGFHDGLRADVDGNVWAATGFAGEGQDGVQVYAPDGTKIGQIKTPEGCANLTFVGEQRNRLFMTASQSIYT</sequence>
<feature type="binding site" evidence="3">
    <location>
        <position position="271"/>
    </location>
    <ligand>
        <name>a divalent metal cation</name>
        <dbReference type="ChEBI" id="CHEBI:60240"/>
    </ligand>
</feature>
<evidence type="ECO:0000259" key="4">
    <source>
        <dbReference type="Pfam" id="PF08450"/>
    </source>
</evidence>